<dbReference type="RefSeq" id="WP_207275234.1">
    <property type="nucleotide sequence ID" value="NZ_JAFMPK010000038.1"/>
</dbReference>
<accession>A0ABS3I9I7</accession>
<organism evidence="1 2">
    <name type="scientific">Myceligenerans salitolerans</name>
    <dbReference type="NCBI Taxonomy" id="1230528"/>
    <lineage>
        <taxon>Bacteria</taxon>
        <taxon>Bacillati</taxon>
        <taxon>Actinomycetota</taxon>
        <taxon>Actinomycetes</taxon>
        <taxon>Micrococcales</taxon>
        <taxon>Promicromonosporaceae</taxon>
        <taxon>Myceligenerans</taxon>
    </lineage>
</organism>
<dbReference type="Gene3D" id="1.10.10.10">
    <property type="entry name" value="Winged helix-like DNA-binding domain superfamily/Winged helix DNA-binding domain"/>
    <property type="match status" value="1"/>
</dbReference>
<protein>
    <submittedName>
        <fullName evidence="1">Uncharacterized protein</fullName>
    </submittedName>
</protein>
<reference evidence="2" key="2">
    <citation type="submission" date="2023-07" db="EMBL/GenBank/DDBJ databases">
        <title>Myceligenerans salitolerans sp. nov., a halotolerant actinomycete isolated from a salt lake in Xinjiang, China.</title>
        <authorList>
            <person name="Guan T."/>
        </authorList>
    </citation>
    <scope>NUCLEOTIDE SEQUENCE [LARGE SCALE GENOMIC DNA]</scope>
    <source>
        <strain evidence="2">XHU 5031</strain>
    </source>
</reference>
<evidence type="ECO:0000313" key="1">
    <source>
        <dbReference type="EMBL" id="MBO0609271.1"/>
    </source>
</evidence>
<proteinExistence type="predicted"/>
<evidence type="ECO:0000313" key="2">
    <source>
        <dbReference type="Proteomes" id="UP000664617"/>
    </source>
</evidence>
<dbReference type="Proteomes" id="UP000664617">
    <property type="component" value="Unassembled WGS sequence"/>
</dbReference>
<keyword evidence="2" id="KW-1185">Reference proteome</keyword>
<name>A0ABS3I9I7_9MICO</name>
<dbReference type="InterPro" id="IPR036388">
    <property type="entry name" value="WH-like_DNA-bd_sf"/>
</dbReference>
<reference evidence="1 2" key="1">
    <citation type="submission" date="2021-03" db="EMBL/GenBank/DDBJ databases">
        <authorList>
            <person name="Xin L."/>
        </authorList>
    </citation>
    <scope>NUCLEOTIDE SEQUENCE [LARGE SCALE GENOMIC DNA]</scope>
    <source>
        <strain evidence="1 2">XHU 5031</strain>
    </source>
</reference>
<gene>
    <name evidence="1" type="ORF">J0911_09530</name>
</gene>
<dbReference type="EMBL" id="JAFMPK010000038">
    <property type="protein sequence ID" value="MBO0609271.1"/>
    <property type="molecule type" value="Genomic_DNA"/>
</dbReference>
<comment type="caution">
    <text evidence="1">The sequence shown here is derived from an EMBL/GenBank/DDBJ whole genome shotgun (WGS) entry which is preliminary data.</text>
</comment>
<sequence>MSSDDRFHGTLVGEAMIERAKSVIVVARRVEEDQAAQLLLDAADEAGIPVYLAADQVMTALEKSVDVDVMEDALAGALEAVGPAETSRSLAA</sequence>